<dbReference type="PANTHER" id="PTHR43037:SF1">
    <property type="entry name" value="BLL1128 PROTEIN"/>
    <property type="match status" value="1"/>
</dbReference>
<protein>
    <submittedName>
        <fullName evidence="3">PHB depolymerase family esterase</fullName>
    </submittedName>
</protein>
<evidence type="ECO:0000313" key="3">
    <source>
        <dbReference type="EMBL" id="MCO6052289.1"/>
    </source>
</evidence>
<dbReference type="SUPFAM" id="SSF53474">
    <property type="entry name" value="alpha/beta-Hydrolases"/>
    <property type="match status" value="2"/>
</dbReference>
<dbReference type="InterPro" id="IPR050955">
    <property type="entry name" value="Plant_Biomass_Hydrol_Est"/>
</dbReference>
<name>A0ABT1CBU7_9HYPH</name>
<proteinExistence type="predicted"/>
<keyword evidence="2" id="KW-0378">Hydrolase</keyword>
<dbReference type="Pfam" id="PF10503">
    <property type="entry name" value="Esterase_PHB"/>
    <property type="match status" value="1"/>
</dbReference>
<evidence type="ECO:0000256" key="2">
    <source>
        <dbReference type="ARBA" id="ARBA00022801"/>
    </source>
</evidence>
<organism evidence="3 4">
    <name type="scientific">Mesorhizobium liriopis</name>
    <dbReference type="NCBI Taxonomy" id="2953882"/>
    <lineage>
        <taxon>Bacteria</taxon>
        <taxon>Pseudomonadati</taxon>
        <taxon>Pseudomonadota</taxon>
        <taxon>Alphaproteobacteria</taxon>
        <taxon>Hyphomicrobiales</taxon>
        <taxon>Phyllobacteriaceae</taxon>
        <taxon>Mesorhizobium</taxon>
    </lineage>
</organism>
<keyword evidence="4" id="KW-1185">Reference proteome</keyword>
<dbReference type="Gene3D" id="3.40.50.1820">
    <property type="entry name" value="alpha/beta hydrolase"/>
    <property type="match status" value="1"/>
</dbReference>
<gene>
    <name evidence="3" type="ORF">NGM99_21095</name>
</gene>
<comment type="caution">
    <text evidence="3">The sequence shown here is derived from an EMBL/GenBank/DDBJ whole genome shotgun (WGS) entry which is preliminary data.</text>
</comment>
<reference evidence="3 4" key="1">
    <citation type="submission" date="2022-06" db="EMBL/GenBank/DDBJ databases">
        <title>Mesorhizobium sp. strain RP14 Genome sequencing and assembly.</title>
        <authorList>
            <person name="Kim I."/>
        </authorList>
    </citation>
    <scope>NUCLEOTIDE SEQUENCE [LARGE SCALE GENOMIC DNA]</scope>
    <source>
        <strain evidence="4">RP14(2022)</strain>
    </source>
</reference>
<dbReference type="PANTHER" id="PTHR43037">
    <property type="entry name" value="UNNAMED PRODUCT-RELATED"/>
    <property type="match status" value="1"/>
</dbReference>
<dbReference type="Proteomes" id="UP001205906">
    <property type="component" value="Unassembled WGS sequence"/>
</dbReference>
<dbReference type="InterPro" id="IPR010126">
    <property type="entry name" value="Esterase_phb"/>
</dbReference>
<dbReference type="InterPro" id="IPR029058">
    <property type="entry name" value="AB_hydrolase_fold"/>
</dbReference>
<dbReference type="EMBL" id="JAMXQS010000014">
    <property type="protein sequence ID" value="MCO6052289.1"/>
    <property type="molecule type" value="Genomic_DNA"/>
</dbReference>
<accession>A0ABT1CBU7</accession>
<dbReference type="NCBIfam" id="TIGR01840">
    <property type="entry name" value="esterase_phb"/>
    <property type="match status" value="1"/>
</dbReference>
<keyword evidence="1" id="KW-0732">Signal</keyword>
<evidence type="ECO:0000313" key="4">
    <source>
        <dbReference type="Proteomes" id="UP001205906"/>
    </source>
</evidence>
<sequence>MRSMSDTIQRLSALRSCFEPVGKHAPANRLKPFAWTGQNPGNLKASAYIPQNLERGTPLVVVLHGCTQSAAAYDHGSGWSALADRTGFALLFPEQQRSNNANLCFNWFEPEDTRRGAGEVRSIAEMIDAFATEYGIDRSRVFITGLSAGGAMTSAVLATYPELFAGGAIIAGLPFGVADSIPQAFDRMRGHGGPTADTLADILRQASTHPGPWPILSVWHGDADQTVAASNMDNIVAQWRGLHGAGTLPALSETVDSYSHRVWRDSKGRDAIETYAIAGMGHGTPLGTAGVDGYGSSGPFMLDVGISSTLRIAQFWGIAKLRTSTPKGSVASEQAATLEPLAMQSELPPRLLRDVKVMKPADTPPKSGVQRTIEDALRAAGLTK</sequence>
<evidence type="ECO:0000256" key="1">
    <source>
        <dbReference type="ARBA" id="ARBA00022729"/>
    </source>
</evidence>
<dbReference type="RefSeq" id="WP_252822718.1">
    <property type="nucleotide sequence ID" value="NZ_JAMXQS010000014.1"/>
</dbReference>